<name>A0A9X0QGQ4_9BACT</name>
<evidence type="ECO:0000313" key="2">
    <source>
        <dbReference type="EMBL" id="MBB5329944.1"/>
    </source>
</evidence>
<sequence length="337" mass="37801">MNLQSKMTSVDVIVPCYRYGHFLRECVQSVLNQAGPDVRVLIIDDASPDNTAEVAADLVQSDSRVSFRRHRINKGHIATYNEGIDWASADYMLLLSADDYLLPGALRRAADLMDAHPEVGFTFGKGFELHENGTITDVTAIEPAFNQTGWRIIRGLEFIEFSGSKNIVCTPTAVVRTELQKLLGGYRFELPHAGDMEMWLRFAAHASVGIFDSCQAVYRRHSSNMSLAYMAHGWLPDVQQRKAALECFFEMCAGTLPDTLRLRHKMFRSVAGVSIGFASTAFNDGEMVLSEQLSDFALGVCPDIRRSLPWIKLACKRHLGFRAWQILSALYRRTDAR</sequence>
<dbReference type="PANTHER" id="PTHR43685:SF11">
    <property type="entry name" value="GLYCOSYLTRANSFERASE TAGX-RELATED"/>
    <property type="match status" value="1"/>
</dbReference>
<keyword evidence="3" id="KW-1185">Reference proteome</keyword>
<organism evidence="2 3">
    <name type="scientific">Tunturiibacter gelidiferens</name>
    <dbReference type="NCBI Taxonomy" id="3069689"/>
    <lineage>
        <taxon>Bacteria</taxon>
        <taxon>Pseudomonadati</taxon>
        <taxon>Acidobacteriota</taxon>
        <taxon>Terriglobia</taxon>
        <taxon>Terriglobales</taxon>
        <taxon>Acidobacteriaceae</taxon>
        <taxon>Tunturiibacter</taxon>
    </lineage>
</organism>
<dbReference type="PANTHER" id="PTHR43685">
    <property type="entry name" value="GLYCOSYLTRANSFERASE"/>
    <property type="match status" value="1"/>
</dbReference>
<dbReference type="AlphaFoldDB" id="A0A9X0QGQ4"/>
<feature type="domain" description="Glycosyltransferase 2-like" evidence="1">
    <location>
        <begin position="12"/>
        <end position="138"/>
    </location>
</feature>
<protein>
    <recommendedName>
        <fullName evidence="1">Glycosyltransferase 2-like domain-containing protein</fullName>
    </recommendedName>
</protein>
<reference evidence="2 3" key="1">
    <citation type="submission" date="2020-08" db="EMBL/GenBank/DDBJ databases">
        <title>Genomic Encyclopedia of Type Strains, Phase IV (KMG-V): Genome sequencing to study the core and pangenomes of soil and plant-associated prokaryotes.</title>
        <authorList>
            <person name="Whitman W."/>
        </authorList>
    </citation>
    <scope>NUCLEOTIDE SEQUENCE [LARGE SCALE GENOMIC DNA]</scope>
    <source>
        <strain evidence="2 3">X5P2</strain>
    </source>
</reference>
<dbReference type="RefSeq" id="WP_221304740.1">
    <property type="nucleotide sequence ID" value="NZ_JACHEB010000008.1"/>
</dbReference>
<comment type="caution">
    <text evidence="2">The sequence shown here is derived from an EMBL/GenBank/DDBJ whole genome shotgun (WGS) entry which is preliminary data.</text>
</comment>
<proteinExistence type="predicted"/>
<gene>
    <name evidence="2" type="ORF">HDF14_003573</name>
</gene>
<dbReference type="InterPro" id="IPR001173">
    <property type="entry name" value="Glyco_trans_2-like"/>
</dbReference>
<evidence type="ECO:0000259" key="1">
    <source>
        <dbReference type="Pfam" id="PF00535"/>
    </source>
</evidence>
<dbReference type="InterPro" id="IPR029044">
    <property type="entry name" value="Nucleotide-diphossugar_trans"/>
</dbReference>
<dbReference type="InterPro" id="IPR050834">
    <property type="entry name" value="Glycosyltransf_2"/>
</dbReference>
<dbReference type="EMBL" id="JACHEB010000008">
    <property type="protein sequence ID" value="MBB5329944.1"/>
    <property type="molecule type" value="Genomic_DNA"/>
</dbReference>
<dbReference type="SUPFAM" id="SSF53448">
    <property type="entry name" value="Nucleotide-diphospho-sugar transferases"/>
    <property type="match status" value="1"/>
</dbReference>
<dbReference type="Proteomes" id="UP000535182">
    <property type="component" value="Unassembled WGS sequence"/>
</dbReference>
<evidence type="ECO:0000313" key="3">
    <source>
        <dbReference type="Proteomes" id="UP000535182"/>
    </source>
</evidence>
<dbReference type="Pfam" id="PF00535">
    <property type="entry name" value="Glycos_transf_2"/>
    <property type="match status" value="1"/>
</dbReference>
<accession>A0A9X0QGQ4</accession>
<dbReference type="Gene3D" id="3.90.550.10">
    <property type="entry name" value="Spore Coat Polysaccharide Biosynthesis Protein SpsA, Chain A"/>
    <property type="match status" value="1"/>
</dbReference>